<protein>
    <submittedName>
        <fullName evidence="2">Uncharacterized protein</fullName>
    </submittedName>
</protein>
<evidence type="ECO:0000313" key="2">
    <source>
        <dbReference type="EMBL" id="KTG10619.1"/>
    </source>
</evidence>
<name>A0A0W1RBW5_9EURY</name>
<evidence type="ECO:0000256" key="1">
    <source>
        <dbReference type="SAM" id="MobiDB-lite"/>
    </source>
</evidence>
<gene>
    <name evidence="2" type="ORF">AUR64_08105</name>
</gene>
<organism evidence="2 3">
    <name type="scientific">Haloprofundus marisrubri</name>
    <dbReference type="NCBI Taxonomy" id="1514971"/>
    <lineage>
        <taxon>Archaea</taxon>
        <taxon>Methanobacteriati</taxon>
        <taxon>Methanobacteriota</taxon>
        <taxon>Stenosarchaea group</taxon>
        <taxon>Halobacteria</taxon>
        <taxon>Halobacteriales</taxon>
        <taxon>Haloferacaceae</taxon>
        <taxon>Haloprofundus</taxon>
    </lineage>
</organism>
<keyword evidence="3" id="KW-1185">Reference proteome</keyword>
<evidence type="ECO:0000313" key="3">
    <source>
        <dbReference type="Proteomes" id="UP000054387"/>
    </source>
</evidence>
<accession>A0A0W1RBW5</accession>
<comment type="caution">
    <text evidence="2">The sequence shown here is derived from an EMBL/GenBank/DDBJ whole genome shotgun (WGS) entry which is preliminary data.</text>
</comment>
<feature type="compositionally biased region" description="Polar residues" evidence="1">
    <location>
        <begin position="41"/>
        <end position="55"/>
    </location>
</feature>
<dbReference type="Proteomes" id="UP000054387">
    <property type="component" value="Unassembled WGS sequence"/>
</dbReference>
<sequence length="101" mass="11020">MDTETRKGSGPPERPVRRCCTATFVRVAARFERERFDSVSERVSPTPNTGGTNSGIARLRHGSRSSSYERSSRVSPFGSAAATGNGSVERRRLGRTESDTN</sequence>
<reference evidence="2 3" key="1">
    <citation type="submission" date="2015-12" db="EMBL/GenBank/DDBJ databases">
        <title>Haloprofundus marisrubri gen. nov., sp. nov., an extremely halophilic archaeon isolated from the Discovery deep brine-seawater interface in the Red Sea.</title>
        <authorList>
            <person name="Zhang G."/>
            <person name="Stingl U."/>
            <person name="Rashid M."/>
        </authorList>
    </citation>
    <scope>NUCLEOTIDE SEQUENCE [LARGE SCALE GENOMIC DNA]</scope>
    <source>
        <strain evidence="2 3">SB9</strain>
    </source>
</reference>
<feature type="compositionally biased region" description="Basic and acidic residues" evidence="1">
    <location>
        <begin position="88"/>
        <end position="101"/>
    </location>
</feature>
<feature type="compositionally biased region" description="Low complexity" evidence="1">
    <location>
        <begin position="64"/>
        <end position="75"/>
    </location>
</feature>
<dbReference type="STRING" id="1514971.AUR64_08105"/>
<feature type="region of interest" description="Disordered" evidence="1">
    <location>
        <begin position="34"/>
        <end position="101"/>
    </location>
</feature>
<dbReference type="EMBL" id="LOPU01000017">
    <property type="protein sequence ID" value="KTG10619.1"/>
    <property type="molecule type" value="Genomic_DNA"/>
</dbReference>
<proteinExistence type="predicted"/>
<dbReference type="AlphaFoldDB" id="A0A0W1RBW5"/>